<dbReference type="SUPFAM" id="SSF53383">
    <property type="entry name" value="PLP-dependent transferases"/>
    <property type="match status" value="1"/>
</dbReference>
<feature type="domain" description="Aminotransferase class I/classII large" evidence="7">
    <location>
        <begin position="98"/>
        <end position="498"/>
    </location>
</feature>
<organism evidence="8 9">
    <name type="scientific">Apodospora peruviana</name>
    <dbReference type="NCBI Taxonomy" id="516989"/>
    <lineage>
        <taxon>Eukaryota</taxon>
        <taxon>Fungi</taxon>
        <taxon>Dikarya</taxon>
        <taxon>Ascomycota</taxon>
        <taxon>Pezizomycotina</taxon>
        <taxon>Sordariomycetes</taxon>
        <taxon>Sordariomycetidae</taxon>
        <taxon>Sordariales</taxon>
        <taxon>Lasiosphaeriaceae</taxon>
        <taxon>Apodospora</taxon>
    </lineage>
</organism>
<dbReference type="InterPro" id="IPR050859">
    <property type="entry name" value="Class-I_PLP-dep_aminotransf"/>
</dbReference>
<reference evidence="8" key="2">
    <citation type="submission" date="2023-06" db="EMBL/GenBank/DDBJ databases">
        <authorList>
            <consortium name="Lawrence Berkeley National Laboratory"/>
            <person name="Haridas S."/>
            <person name="Hensen N."/>
            <person name="Bonometti L."/>
            <person name="Westerberg I."/>
            <person name="Brannstrom I.O."/>
            <person name="Guillou S."/>
            <person name="Cros-Aarteil S."/>
            <person name="Calhoun S."/>
            <person name="Kuo A."/>
            <person name="Mondo S."/>
            <person name="Pangilinan J."/>
            <person name="Riley R."/>
            <person name="Labutti K."/>
            <person name="Andreopoulos B."/>
            <person name="Lipzen A."/>
            <person name="Chen C."/>
            <person name="Yanf M."/>
            <person name="Daum C."/>
            <person name="Ng V."/>
            <person name="Clum A."/>
            <person name="Steindorff A."/>
            <person name="Ohm R."/>
            <person name="Martin F."/>
            <person name="Silar P."/>
            <person name="Natvig D."/>
            <person name="Lalanne C."/>
            <person name="Gautier V."/>
            <person name="Ament-Velasquez S.L."/>
            <person name="Kruys A."/>
            <person name="Hutchinson M.I."/>
            <person name="Powell A.J."/>
            <person name="Barry K."/>
            <person name="Miller A.N."/>
            <person name="Grigoriev I.V."/>
            <person name="Debuchy R."/>
            <person name="Gladieux P."/>
            <person name="Thoren M.H."/>
            <person name="Johannesson H."/>
        </authorList>
    </citation>
    <scope>NUCLEOTIDE SEQUENCE</scope>
    <source>
        <strain evidence="8">CBS 118394</strain>
    </source>
</reference>
<keyword evidence="3" id="KW-0032">Aminotransferase</keyword>
<dbReference type="GO" id="GO:0030170">
    <property type="term" value="F:pyridoxal phosphate binding"/>
    <property type="evidence" value="ECO:0007669"/>
    <property type="project" value="InterPro"/>
</dbReference>
<comment type="similarity">
    <text evidence="2">Belongs to the class-I pyridoxal-phosphate-dependent aminotransferase family.</text>
</comment>
<sequence>MNKPRPKPLNLSHHFSAFAKRRIQSSLSKAFGAEIGTGINTGPGFPFAGNFPVDTLEGAIANPDRFPIHSKTGISIPDADTDRFTVPKTTINNDHQTQIDLSTALQYQSSSGYPSLAAFIQDWAINHQHNGNIPYDKPQTLITGGSQDAFAKLLMTFANDGDAILVEEVLYLQANAQIPAFGVTRVPVKLDKHGMSSKDLARILDTWNERRDGRKPHMMYTVTLGQNPTGSVMPLWRKKEIYAVCQKHDILIFEDDPYWALQYDIPGRNDEKILEPDEFLSSIAPSFVEIDHDGRVLAMQTFTKIFAPGCRVGWVVAQPEFIRKLTLMTDVTTSNPSGFAEAVLVQVLCREWNGPRGFVRWIVGLNANYRSRRNVFCETLFEGRDIGRNPSEEDSESLSSRRKLRMYDFGVPEGGLYVWVKVHLDEHPLARPHDGKPALAIKDILIRLWNHLVTNFTLLTVPGPLFAVDGTEGARIASHHLRLTFAAVRPADLRRAARLFGEGVKAFWLGDGWELPSEEEMDEANSGHLEKDDDVLVR</sequence>
<evidence type="ECO:0000256" key="2">
    <source>
        <dbReference type="ARBA" id="ARBA00007441"/>
    </source>
</evidence>
<dbReference type="InterPro" id="IPR015424">
    <property type="entry name" value="PyrdxlP-dep_Trfase"/>
</dbReference>
<dbReference type="Proteomes" id="UP001283341">
    <property type="component" value="Unassembled WGS sequence"/>
</dbReference>
<comment type="cofactor">
    <cofactor evidence="1">
        <name>pyridoxal 5'-phosphate</name>
        <dbReference type="ChEBI" id="CHEBI:597326"/>
    </cofactor>
</comment>
<evidence type="ECO:0000256" key="5">
    <source>
        <dbReference type="ARBA" id="ARBA00022898"/>
    </source>
</evidence>
<dbReference type="AlphaFoldDB" id="A0AAE0IUL6"/>
<evidence type="ECO:0000259" key="7">
    <source>
        <dbReference type="Pfam" id="PF00155"/>
    </source>
</evidence>
<dbReference type="PANTHER" id="PTHR42790">
    <property type="entry name" value="AMINOTRANSFERASE"/>
    <property type="match status" value="1"/>
</dbReference>
<dbReference type="GO" id="GO:0008483">
    <property type="term" value="F:transaminase activity"/>
    <property type="evidence" value="ECO:0007669"/>
    <property type="project" value="UniProtKB-KW"/>
</dbReference>
<accession>A0AAE0IUL6</accession>
<feature type="compositionally biased region" description="Basic and acidic residues" evidence="6">
    <location>
        <begin position="528"/>
        <end position="538"/>
    </location>
</feature>
<dbReference type="EMBL" id="JAUEDM010000001">
    <property type="protein sequence ID" value="KAK3331543.1"/>
    <property type="molecule type" value="Genomic_DNA"/>
</dbReference>
<keyword evidence="9" id="KW-1185">Reference proteome</keyword>
<evidence type="ECO:0000256" key="3">
    <source>
        <dbReference type="ARBA" id="ARBA00022576"/>
    </source>
</evidence>
<dbReference type="PANTHER" id="PTHR42790:SF1">
    <property type="entry name" value="AROMATIC AMINO ACID AMINOTRANSFERASE, HYPOTHETICAL (EUROFUNG)"/>
    <property type="match status" value="1"/>
</dbReference>
<dbReference type="CDD" id="cd00609">
    <property type="entry name" value="AAT_like"/>
    <property type="match status" value="1"/>
</dbReference>
<reference evidence="8" key="1">
    <citation type="journal article" date="2023" name="Mol. Phylogenet. Evol.">
        <title>Genome-scale phylogeny and comparative genomics of the fungal order Sordariales.</title>
        <authorList>
            <person name="Hensen N."/>
            <person name="Bonometti L."/>
            <person name="Westerberg I."/>
            <person name="Brannstrom I.O."/>
            <person name="Guillou S."/>
            <person name="Cros-Aarteil S."/>
            <person name="Calhoun S."/>
            <person name="Haridas S."/>
            <person name="Kuo A."/>
            <person name="Mondo S."/>
            <person name="Pangilinan J."/>
            <person name="Riley R."/>
            <person name="LaButti K."/>
            <person name="Andreopoulos B."/>
            <person name="Lipzen A."/>
            <person name="Chen C."/>
            <person name="Yan M."/>
            <person name="Daum C."/>
            <person name="Ng V."/>
            <person name="Clum A."/>
            <person name="Steindorff A."/>
            <person name="Ohm R.A."/>
            <person name="Martin F."/>
            <person name="Silar P."/>
            <person name="Natvig D.O."/>
            <person name="Lalanne C."/>
            <person name="Gautier V."/>
            <person name="Ament-Velasquez S.L."/>
            <person name="Kruys A."/>
            <person name="Hutchinson M.I."/>
            <person name="Powell A.J."/>
            <person name="Barry K."/>
            <person name="Miller A.N."/>
            <person name="Grigoriev I.V."/>
            <person name="Debuchy R."/>
            <person name="Gladieux P."/>
            <person name="Hiltunen Thoren M."/>
            <person name="Johannesson H."/>
        </authorList>
    </citation>
    <scope>NUCLEOTIDE SEQUENCE</scope>
    <source>
        <strain evidence="8">CBS 118394</strain>
    </source>
</reference>
<dbReference type="Gene3D" id="3.40.640.10">
    <property type="entry name" value="Type I PLP-dependent aspartate aminotransferase-like (Major domain)"/>
    <property type="match status" value="1"/>
</dbReference>
<feature type="non-terminal residue" evidence="8">
    <location>
        <position position="1"/>
    </location>
</feature>
<dbReference type="Pfam" id="PF00155">
    <property type="entry name" value="Aminotran_1_2"/>
    <property type="match status" value="1"/>
</dbReference>
<comment type="caution">
    <text evidence="8">The sequence shown here is derived from an EMBL/GenBank/DDBJ whole genome shotgun (WGS) entry which is preliminary data.</text>
</comment>
<keyword evidence="4 8" id="KW-0808">Transferase</keyword>
<evidence type="ECO:0000313" key="9">
    <source>
        <dbReference type="Proteomes" id="UP001283341"/>
    </source>
</evidence>
<name>A0AAE0IUL6_9PEZI</name>
<evidence type="ECO:0000256" key="4">
    <source>
        <dbReference type="ARBA" id="ARBA00022679"/>
    </source>
</evidence>
<feature type="region of interest" description="Disordered" evidence="6">
    <location>
        <begin position="518"/>
        <end position="538"/>
    </location>
</feature>
<dbReference type="InterPro" id="IPR015421">
    <property type="entry name" value="PyrdxlP-dep_Trfase_major"/>
</dbReference>
<gene>
    <name evidence="8" type="ORF">B0H66DRAFT_487725</name>
</gene>
<evidence type="ECO:0000256" key="1">
    <source>
        <dbReference type="ARBA" id="ARBA00001933"/>
    </source>
</evidence>
<keyword evidence="5" id="KW-0663">Pyridoxal phosphate</keyword>
<dbReference type="InterPro" id="IPR004839">
    <property type="entry name" value="Aminotransferase_I/II_large"/>
</dbReference>
<evidence type="ECO:0000313" key="8">
    <source>
        <dbReference type="EMBL" id="KAK3331543.1"/>
    </source>
</evidence>
<evidence type="ECO:0000256" key="6">
    <source>
        <dbReference type="SAM" id="MobiDB-lite"/>
    </source>
</evidence>
<proteinExistence type="inferred from homology"/>
<dbReference type="GO" id="GO:1901605">
    <property type="term" value="P:alpha-amino acid metabolic process"/>
    <property type="evidence" value="ECO:0007669"/>
    <property type="project" value="TreeGrafter"/>
</dbReference>
<protein>
    <submittedName>
        <fullName evidence="8">Pyridoxal phosphate-dependent transferase</fullName>
    </submittedName>
</protein>